<evidence type="ECO:0000256" key="1">
    <source>
        <dbReference type="SAM" id="MobiDB-lite"/>
    </source>
</evidence>
<reference evidence="3" key="1">
    <citation type="journal article" date="2005" name="Nature">
        <title>The map-based sequence of the rice genome.</title>
        <authorList>
            <consortium name="International rice genome sequencing project (IRGSP)"/>
            <person name="Matsumoto T."/>
            <person name="Wu J."/>
            <person name="Kanamori H."/>
            <person name="Katayose Y."/>
            <person name="Fujisawa M."/>
            <person name="Namiki N."/>
            <person name="Mizuno H."/>
            <person name="Yamamoto K."/>
            <person name="Antonio B.A."/>
            <person name="Baba T."/>
            <person name="Sakata K."/>
            <person name="Nagamura Y."/>
            <person name="Aoki H."/>
            <person name="Arikawa K."/>
            <person name="Arita K."/>
            <person name="Bito T."/>
            <person name="Chiden Y."/>
            <person name="Fujitsuka N."/>
            <person name="Fukunaka R."/>
            <person name="Hamada M."/>
            <person name="Harada C."/>
            <person name="Hayashi A."/>
            <person name="Hijishita S."/>
            <person name="Honda M."/>
            <person name="Hosokawa S."/>
            <person name="Ichikawa Y."/>
            <person name="Idonuma A."/>
            <person name="Iijima M."/>
            <person name="Ikeda M."/>
            <person name="Ikeno M."/>
            <person name="Ito K."/>
            <person name="Ito S."/>
            <person name="Ito T."/>
            <person name="Ito Y."/>
            <person name="Ito Y."/>
            <person name="Iwabuchi A."/>
            <person name="Kamiya K."/>
            <person name="Karasawa W."/>
            <person name="Kurita K."/>
            <person name="Katagiri S."/>
            <person name="Kikuta A."/>
            <person name="Kobayashi H."/>
            <person name="Kobayashi N."/>
            <person name="Machita K."/>
            <person name="Maehara T."/>
            <person name="Masukawa M."/>
            <person name="Mizubayashi T."/>
            <person name="Mukai Y."/>
            <person name="Nagasaki H."/>
            <person name="Nagata Y."/>
            <person name="Naito S."/>
            <person name="Nakashima M."/>
            <person name="Nakama Y."/>
            <person name="Nakamichi Y."/>
            <person name="Nakamura M."/>
            <person name="Meguro A."/>
            <person name="Negishi M."/>
            <person name="Ohta I."/>
            <person name="Ohta T."/>
            <person name="Okamoto M."/>
            <person name="Ono N."/>
            <person name="Saji S."/>
            <person name="Sakaguchi M."/>
            <person name="Sakai K."/>
            <person name="Shibata M."/>
            <person name="Shimokawa T."/>
            <person name="Song J."/>
            <person name="Takazaki Y."/>
            <person name="Terasawa K."/>
            <person name="Tsugane M."/>
            <person name="Tsuji K."/>
            <person name="Ueda S."/>
            <person name="Waki K."/>
            <person name="Yamagata H."/>
            <person name="Yamamoto M."/>
            <person name="Yamamoto S."/>
            <person name="Yamane H."/>
            <person name="Yoshiki S."/>
            <person name="Yoshihara R."/>
            <person name="Yukawa K."/>
            <person name="Zhong H."/>
            <person name="Yano M."/>
            <person name="Yuan Q."/>
            <person name="Ouyang S."/>
            <person name="Liu J."/>
            <person name="Jones K.M."/>
            <person name="Gansberger K."/>
            <person name="Moffat K."/>
            <person name="Hill J."/>
            <person name="Bera J."/>
            <person name="Fadrosh D."/>
            <person name="Jin S."/>
            <person name="Johri S."/>
            <person name="Kim M."/>
            <person name="Overton L."/>
            <person name="Reardon M."/>
            <person name="Tsitrin T."/>
            <person name="Vuong H."/>
            <person name="Weaver B."/>
            <person name="Ciecko A."/>
            <person name="Tallon L."/>
            <person name="Jackson J."/>
            <person name="Pai G."/>
            <person name="Aken S.V."/>
            <person name="Utterback T."/>
            <person name="Reidmuller S."/>
            <person name="Feldblyum T."/>
            <person name="Hsiao J."/>
            <person name="Zismann V."/>
            <person name="Iobst S."/>
            <person name="de Vazeille A.R."/>
            <person name="Buell C.R."/>
            <person name="Ying K."/>
            <person name="Li Y."/>
            <person name="Lu T."/>
            <person name="Huang Y."/>
            <person name="Zhao Q."/>
            <person name="Feng Q."/>
            <person name="Zhang L."/>
            <person name="Zhu J."/>
            <person name="Weng Q."/>
            <person name="Mu J."/>
            <person name="Lu Y."/>
            <person name="Fan D."/>
            <person name="Liu Y."/>
            <person name="Guan J."/>
            <person name="Zhang Y."/>
            <person name="Yu S."/>
            <person name="Liu X."/>
            <person name="Zhang Y."/>
            <person name="Hong G."/>
            <person name="Han B."/>
            <person name="Choisne N."/>
            <person name="Demange N."/>
            <person name="Orjeda G."/>
            <person name="Samain S."/>
            <person name="Cattolico L."/>
            <person name="Pelletier E."/>
            <person name="Couloux A."/>
            <person name="Segurens B."/>
            <person name="Wincker P."/>
            <person name="D'Hont A."/>
            <person name="Scarpelli C."/>
            <person name="Weissenbach J."/>
            <person name="Salanoubat M."/>
            <person name="Quetier F."/>
            <person name="Yu Y."/>
            <person name="Kim H.R."/>
            <person name="Rambo T."/>
            <person name="Currie J."/>
            <person name="Collura K."/>
            <person name="Luo M."/>
            <person name="Yang T."/>
            <person name="Ammiraju J.S.S."/>
            <person name="Engler F."/>
            <person name="Soderlund C."/>
            <person name="Wing R.A."/>
            <person name="Palmer L.E."/>
            <person name="de la Bastide M."/>
            <person name="Spiegel L."/>
            <person name="Nascimento L."/>
            <person name="Zutavern T."/>
            <person name="O'Shaughnessy A."/>
            <person name="Dike S."/>
            <person name="Dedhia N."/>
            <person name="Preston R."/>
            <person name="Balija V."/>
            <person name="McCombie W.R."/>
            <person name="Chow T."/>
            <person name="Chen H."/>
            <person name="Chung M."/>
            <person name="Chen C."/>
            <person name="Shaw J."/>
            <person name="Wu H."/>
            <person name="Hsiao K."/>
            <person name="Chao Y."/>
            <person name="Chu M."/>
            <person name="Cheng C."/>
            <person name="Hour A."/>
            <person name="Lee P."/>
            <person name="Lin S."/>
            <person name="Lin Y."/>
            <person name="Liou J."/>
            <person name="Liu S."/>
            <person name="Hsing Y."/>
            <person name="Raghuvanshi S."/>
            <person name="Mohanty A."/>
            <person name="Bharti A.K."/>
            <person name="Gaur A."/>
            <person name="Gupta V."/>
            <person name="Kumar D."/>
            <person name="Ravi V."/>
            <person name="Vij S."/>
            <person name="Kapur A."/>
            <person name="Khurana P."/>
            <person name="Khurana P."/>
            <person name="Khurana J.P."/>
            <person name="Tyagi A.K."/>
            <person name="Gaikwad K."/>
            <person name="Singh A."/>
            <person name="Dalal V."/>
            <person name="Srivastava S."/>
            <person name="Dixit A."/>
            <person name="Pal A.K."/>
            <person name="Ghazi I.A."/>
            <person name="Yadav M."/>
            <person name="Pandit A."/>
            <person name="Bhargava A."/>
            <person name="Sureshbabu K."/>
            <person name="Batra K."/>
            <person name="Sharma T.R."/>
            <person name="Mohapatra T."/>
            <person name="Singh N.K."/>
            <person name="Messing J."/>
            <person name="Nelson A.B."/>
            <person name="Fuks G."/>
            <person name="Kavchok S."/>
            <person name="Keizer G."/>
            <person name="Linton E."/>
            <person name="Llaca V."/>
            <person name="Song R."/>
            <person name="Tanyolac B."/>
            <person name="Young S."/>
            <person name="Ho-Il K."/>
            <person name="Hahn J.H."/>
            <person name="Sangsakoo G."/>
            <person name="Vanavichit A."/>
            <person name="de Mattos Luiz.A.T."/>
            <person name="Zimmer P.D."/>
            <person name="Malone G."/>
            <person name="Dellagostin O."/>
            <person name="de Oliveira A.C."/>
            <person name="Bevan M."/>
            <person name="Bancroft I."/>
            <person name="Minx P."/>
            <person name="Cordum H."/>
            <person name="Wilson R."/>
            <person name="Cheng Z."/>
            <person name="Jin W."/>
            <person name="Jiang J."/>
            <person name="Leong S.A."/>
            <person name="Iwama H."/>
            <person name="Gojobori T."/>
            <person name="Itoh T."/>
            <person name="Niimura Y."/>
            <person name="Fujii Y."/>
            <person name="Habara T."/>
            <person name="Sakai H."/>
            <person name="Sato Y."/>
            <person name="Wilson G."/>
            <person name="Kumar K."/>
            <person name="McCouch S."/>
            <person name="Juretic N."/>
            <person name="Hoen D."/>
            <person name="Wright S."/>
            <person name="Bruskiewich R."/>
            <person name="Bureau T."/>
            <person name="Miyao A."/>
            <person name="Hirochika H."/>
            <person name="Nishikawa T."/>
            <person name="Kadowaki K."/>
            <person name="Sugiura M."/>
            <person name="Burr B."/>
            <person name="Sasaki T."/>
        </authorList>
    </citation>
    <scope>NUCLEOTIDE SEQUENCE [LARGE SCALE GENOMIC DNA]</scope>
    <source>
        <strain evidence="3">cv. Nipponbare</strain>
    </source>
</reference>
<proteinExistence type="predicted"/>
<accession>Q94H41</accession>
<protein>
    <submittedName>
        <fullName evidence="2">Uncharacterized protein</fullName>
    </submittedName>
</protein>
<organism evidence="2 3">
    <name type="scientific">Oryza sativa subsp. japonica</name>
    <name type="common">Rice</name>
    <dbReference type="NCBI Taxonomy" id="39947"/>
    <lineage>
        <taxon>Eukaryota</taxon>
        <taxon>Viridiplantae</taxon>
        <taxon>Streptophyta</taxon>
        <taxon>Embryophyta</taxon>
        <taxon>Tracheophyta</taxon>
        <taxon>Spermatophyta</taxon>
        <taxon>Magnoliopsida</taxon>
        <taxon>Liliopsida</taxon>
        <taxon>Poales</taxon>
        <taxon>Poaceae</taxon>
        <taxon>BOP clade</taxon>
        <taxon>Oryzoideae</taxon>
        <taxon>Oryzeae</taxon>
        <taxon>Oryzinae</taxon>
        <taxon>Oryza</taxon>
        <taxon>Oryza sativa</taxon>
    </lineage>
</organism>
<evidence type="ECO:0000313" key="2">
    <source>
        <dbReference type="EMBL" id="AAK52151.1"/>
    </source>
</evidence>
<feature type="compositionally biased region" description="Low complexity" evidence="1">
    <location>
        <begin position="89"/>
        <end position="99"/>
    </location>
</feature>
<reference evidence="3" key="2">
    <citation type="journal article" date="2008" name="Nucleic Acids Res.">
        <title>The rice annotation project database (RAP-DB): 2008 update.</title>
        <authorList>
            <consortium name="The rice annotation project (RAP)"/>
        </authorList>
    </citation>
    <scope>GENOME REANNOTATION</scope>
    <source>
        <strain evidence="3">cv. Nipponbare</strain>
    </source>
</reference>
<feature type="region of interest" description="Disordered" evidence="1">
    <location>
        <begin position="1"/>
        <end position="191"/>
    </location>
</feature>
<feature type="compositionally biased region" description="Basic and acidic residues" evidence="1">
    <location>
        <begin position="124"/>
        <end position="145"/>
    </location>
</feature>
<evidence type="ECO:0000313" key="3">
    <source>
        <dbReference type="Proteomes" id="UP000000763"/>
    </source>
</evidence>
<sequence length="292" mass="29952">MRGPPVSGSGEGGKGAGTRAHWSAAREERGGGTRLGLAQGRPTGRGDGDGARANALPATATGGEGDGAKGDAKAAALTLRTRRRRRRGAAATLAAANGGRSSGNSGGKRLHGAGAMGGSGEVGEMGKKREGATEKIKLGEREPDVAGRGGNRRPTWGVGEEREAGFENRIPAISDAGAGGRERGVGAGDAAQARTWSTWPEGGGDVGAAAVAGAVARRERREASHRETSYQHPRLGSLKFSLGGNEFSIPFKQSRFALTDSIPEDEYAEEVTVVLPSESPEPCLENDVPDFC</sequence>
<feature type="compositionally biased region" description="Gly residues" evidence="1">
    <location>
        <begin position="114"/>
        <end position="123"/>
    </location>
</feature>
<name>Q94H41_ORYSJ</name>
<dbReference type="Proteomes" id="UP000000763">
    <property type="component" value="Chromosome 3"/>
</dbReference>
<dbReference type="AlphaFoldDB" id="Q94H41"/>
<dbReference type="EMBL" id="AC084831">
    <property type="protein sequence ID" value="AAK52151.1"/>
    <property type="molecule type" value="Genomic_DNA"/>
</dbReference>
<gene>
    <name evidence="2" type="primary">OSJNBa0077G22.18</name>
</gene>